<accession>A0ABM6RW74</accession>
<evidence type="ECO:0000256" key="2">
    <source>
        <dbReference type="ARBA" id="ARBA00006671"/>
    </source>
</evidence>
<dbReference type="InterPro" id="IPR036937">
    <property type="entry name" value="Adhesion_dom_fimbrial_sf"/>
</dbReference>
<evidence type="ECO:0000313" key="7">
    <source>
        <dbReference type="EMBL" id="AUY23500.1"/>
    </source>
</evidence>
<dbReference type="PANTHER" id="PTHR33420">
    <property type="entry name" value="FIMBRIAL SUBUNIT ELFA-RELATED"/>
    <property type="match status" value="1"/>
</dbReference>
<proteinExistence type="inferred from homology"/>
<name>A0ABM6RW74_9GAMM</name>
<sequence>MEIKMKHIIKKKKFKAGALFLLVASAFMCNKSYAIIHCGPDSNVTNSNIAFDFNELPNQIPTSVPVGTTIYQQDMELELWCAIDIKTETIPPEVKMIYVNRDNIENTLGKDSGLTFYITINGDRSSVAQSYESGTTTDIYFANGLPTKYYTKLTVPVRVELVKTSQNIKLSPLRNDIWLFSIGDAGTSYLRYRATNAKKLTFTEFTCNTVTPNITQTLPMLDISEIKSNGRVDTHTTDFSVGLNCNGDLWSTLSINMSFSGTAVSGLEGSGVYQFFNSTSGEVAEGIGFQLLHQNGAGEYVETPDKAWFKVGNFSDRSEVLNVPLRAVYYKTGGKVMPGEVTGRVTYTVDYM</sequence>
<dbReference type="PANTHER" id="PTHR33420:SF3">
    <property type="entry name" value="FIMBRIAL SUBUNIT ELFA"/>
    <property type="match status" value="1"/>
</dbReference>
<keyword evidence="8" id="KW-1185">Reference proteome</keyword>
<evidence type="ECO:0000313" key="8">
    <source>
        <dbReference type="Proteomes" id="UP000237673"/>
    </source>
</evidence>
<evidence type="ECO:0000256" key="4">
    <source>
        <dbReference type="ARBA" id="ARBA00023263"/>
    </source>
</evidence>
<feature type="chain" id="PRO_5046652763" evidence="5">
    <location>
        <begin position="35"/>
        <end position="352"/>
    </location>
</feature>
<evidence type="ECO:0000259" key="6">
    <source>
        <dbReference type="Pfam" id="PF00419"/>
    </source>
</evidence>
<keyword evidence="4" id="KW-0281">Fimbrium</keyword>
<evidence type="ECO:0000256" key="5">
    <source>
        <dbReference type="SAM" id="SignalP"/>
    </source>
</evidence>
<comment type="subcellular location">
    <subcellularLocation>
        <location evidence="1">Fimbrium</location>
    </subcellularLocation>
</comment>
<comment type="similarity">
    <text evidence="2">Belongs to the fimbrial protein family.</text>
</comment>
<dbReference type="Proteomes" id="UP000237673">
    <property type="component" value="Chromosome"/>
</dbReference>
<dbReference type="InterPro" id="IPR000259">
    <property type="entry name" value="Adhesion_dom_fimbrial"/>
</dbReference>
<dbReference type="Pfam" id="PF00419">
    <property type="entry name" value="Fimbrial"/>
    <property type="match status" value="1"/>
</dbReference>
<dbReference type="InterPro" id="IPR008966">
    <property type="entry name" value="Adhesion_dom_sf"/>
</dbReference>
<feature type="domain" description="Fimbrial-type adhesion" evidence="6">
    <location>
        <begin position="206"/>
        <end position="351"/>
    </location>
</feature>
<dbReference type="InterPro" id="IPR050263">
    <property type="entry name" value="Bact_Fimbrial_Adh_Pro"/>
</dbReference>
<evidence type="ECO:0000256" key="1">
    <source>
        <dbReference type="ARBA" id="ARBA00004561"/>
    </source>
</evidence>
<feature type="signal peptide" evidence="5">
    <location>
        <begin position="1"/>
        <end position="34"/>
    </location>
</feature>
<gene>
    <name evidence="7" type="ORF">C2E16_00300</name>
</gene>
<dbReference type="EMBL" id="CP026378">
    <property type="protein sequence ID" value="AUY23500.1"/>
    <property type="molecule type" value="Genomic_DNA"/>
</dbReference>
<dbReference type="Gene3D" id="2.60.40.1090">
    <property type="entry name" value="Fimbrial-type adhesion domain"/>
    <property type="match status" value="1"/>
</dbReference>
<organism evidence="7 8">
    <name type="scientific">Mixta calida</name>
    <dbReference type="NCBI Taxonomy" id="665913"/>
    <lineage>
        <taxon>Bacteria</taxon>
        <taxon>Pseudomonadati</taxon>
        <taxon>Pseudomonadota</taxon>
        <taxon>Gammaproteobacteria</taxon>
        <taxon>Enterobacterales</taxon>
        <taxon>Erwiniaceae</taxon>
        <taxon>Mixta</taxon>
    </lineage>
</organism>
<evidence type="ECO:0000256" key="3">
    <source>
        <dbReference type="ARBA" id="ARBA00022729"/>
    </source>
</evidence>
<keyword evidence="3 5" id="KW-0732">Signal</keyword>
<dbReference type="SUPFAM" id="SSF49401">
    <property type="entry name" value="Bacterial adhesins"/>
    <property type="match status" value="1"/>
</dbReference>
<reference evidence="7 8" key="1">
    <citation type="submission" date="2018-01" db="EMBL/GenBank/DDBJ databases">
        <title>Complete and assembled Genome of Pantoea calida DSM22759T.</title>
        <authorList>
            <person name="Stevens M.J.A."/>
            <person name="Zurfluh K."/>
            <person name="Stephan R."/>
        </authorList>
    </citation>
    <scope>NUCLEOTIDE SEQUENCE [LARGE SCALE GENOMIC DNA]</scope>
    <source>
        <strain evidence="7 8">DSM 22759</strain>
    </source>
</reference>
<protein>
    <submittedName>
        <fullName evidence="7">Type 1 fimbrial protein</fullName>
    </submittedName>
</protein>